<sequence length="530" mass="58890">MFSKNARFSWGRALAVYSYIIFLTACSDDDAPETRPDAEQPTVSVTGLSNDARVWNTITLTIEAGDNESVKQVEIQVDNATVLTSMDQSFTYELDTKDLADGRHTLTLLVTDGADNTKTQPYTFFVQNTLVSIDVPEDFPGAGKKGFVLLSDDAGQVLASRTYQNGDTLRIRNAAFNGGEFYLTEVYIDEGDNYQELRTYTHIQRGDTWAPRRGDIQFGVTPPPAGTAYLNFTNALPDVTYVVTSDVEATFVQSDLPTASLDLQREDGKLYITRSENDPDEYMTHYLLTAPVAIGENAGNDAIDLGQVSNALTIGNKDLSMHGFHEGNLHITGHVTAGDYLNKYGVSDSYVEDDHIRYRYPGEAFAAYYSRADLYGDGYSIHNYVNGLPDVEPLDCAIDVHLHNNTFTGTITGDDIDFTEFRIGYDNHTEWYIFSPGGTIDFTLPDLPDDILAFVSLESTGRVSSAAAIHSFDFDGYDAFLEYIQSSDYGSHFAENFGAAYKRYDVALNPDATGRLRQRKYIQPEDTKRK</sequence>
<dbReference type="InterPro" id="IPR013783">
    <property type="entry name" value="Ig-like_fold"/>
</dbReference>
<reference evidence="1 2" key="1">
    <citation type="submission" date="2021-05" db="EMBL/GenBank/DDBJ databases">
        <title>A Polyphasic approach of four new species of the genus Ohtaekwangia: Ohtaekwangia histidinii sp. nov., Ohtaekwangia cretensis sp. nov., Ohtaekwangia indiensis sp. nov., Ohtaekwangia reichenbachii sp. nov. from diverse environment.</title>
        <authorList>
            <person name="Octaviana S."/>
        </authorList>
    </citation>
    <scope>NUCLEOTIDE SEQUENCE [LARGE SCALE GENOMIC DNA]</scope>
    <source>
        <strain evidence="1 2">PWU37</strain>
    </source>
</reference>
<dbReference type="PROSITE" id="PS51257">
    <property type="entry name" value="PROKAR_LIPOPROTEIN"/>
    <property type="match status" value="1"/>
</dbReference>
<dbReference type="Gene3D" id="2.60.40.10">
    <property type="entry name" value="Immunoglobulins"/>
    <property type="match status" value="1"/>
</dbReference>
<proteinExistence type="predicted"/>
<name>A0AAP2GGK0_9BACT</name>
<gene>
    <name evidence="1" type="ORF">KK078_00895</name>
</gene>
<dbReference type="RefSeq" id="WP_254088339.1">
    <property type="nucleotide sequence ID" value="NZ_JAHESC010000001.1"/>
</dbReference>
<evidence type="ECO:0000313" key="2">
    <source>
        <dbReference type="Proteomes" id="UP001319180"/>
    </source>
</evidence>
<accession>A0AAP2GGK0</accession>
<evidence type="ECO:0000313" key="1">
    <source>
        <dbReference type="EMBL" id="MBT1685088.1"/>
    </source>
</evidence>
<protein>
    <submittedName>
        <fullName evidence="1">Uncharacterized protein</fullName>
    </submittedName>
</protein>
<dbReference type="AlphaFoldDB" id="A0AAP2GGK0"/>
<dbReference type="EMBL" id="JAHESC010000001">
    <property type="protein sequence ID" value="MBT1685088.1"/>
    <property type="molecule type" value="Genomic_DNA"/>
</dbReference>
<keyword evidence="2" id="KW-1185">Reference proteome</keyword>
<dbReference type="Pfam" id="PF17957">
    <property type="entry name" value="Big_7"/>
    <property type="match status" value="1"/>
</dbReference>
<dbReference type="Proteomes" id="UP001319180">
    <property type="component" value="Unassembled WGS sequence"/>
</dbReference>
<comment type="caution">
    <text evidence="1">The sequence shown here is derived from an EMBL/GenBank/DDBJ whole genome shotgun (WGS) entry which is preliminary data.</text>
</comment>
<organism evidence="1 2">
    <name type="scientific">Dawidia soli</name>
    <dbReference type="NCBI Taxonomy" id="2782352"/>
    <lineage>
        <taxon>Bacteria</taxon>
        <taxon>Pseudomonadati</taxon>
        <taxon>Bacteroidota</taxon>
        <taxon>Cytophagia</taxon>
        <taxon>Cytophagales</taxon>
        <taxon>Chryseotaleaceae</taxon>
        <taxon>Dawidia</taxon>
    </lineage>
</organism>